<reference evidence="3" key="1">
    <citation type="submission" date="2011-12" db="EMBL/GenBank/DDBJ databases">
        <title>The complete genome of chromosome of Sulfobacillus acidophilus DSM 10332.</title>
        <authorList>
            <person name="Lucas S."/>
            <person name="Han J."/>
            <person name="Lapidus A."/>
            <person name="Bruce D."/>
            <person name="Goodwin L."/>
            <person name="Pitluck S."/>
            <person name="Peters L."/>
            <person name="Kyrpides N."/>
            <person name="Mavromatis K."/>
            <person name="Ivanova N."/>
            <person name="Mikhailova N."/>
            <person name="Chertkov O."/>
            <person name="Saunders E."/>
            <person name="Detter J.C."/>
            <person name="Tapia R."/>
            <person name="Han C."/>
            <person name="Land M."/>
            <person name="Hauser L."/>
            <person name="Markowitz V."/>
            <person name="Cheng J.-F."/>
            <person name="Hugenholtz P."/>
            <person name="Woyke T."/>
            <person name="Wu D."/>
            <person name="Pukall R."/>
            <person name="Gehrich-Schroeter G."/>
            <person name="Schneider S."/>
            <person name="Klenk H.-P."/>
            <person name="Eisen J.A."/>
        </authorList>
    </citation>
    <scope>NUCLEOTIDE SEQUENCE [LARGE SCALE GENOMIC DNA]</scope>
    <source>
        <strain evidence="3">ATCC 700253 / DSM 10332 / NAL</strain>
    </source>
</reference>
<dbReference type="STRING" id="679936.Sulac_1239"/>
<dbReference type="PATRIC" id="fig|679936.5.peg.1297"/>
<feature type="transmembrane region" description="Helical" evidence="1">
    <location>
        <begin position="98"/>
        <end position="121"/>
    </location>
</feature>
<reference evidence="2 3" key="2">
    <citation type="journal article" date="2012" name="Stand. Genomic Sci.">
        <title>Complete genome sequence of the moderately thermophilic mineral-sulfide-oxidizing firmicute Sulfobacillus acidophilus type strain (NAL(T)).</title>
        <authorList>
            <person name="Anderson I."/>
            <person name="Chertkov O."/>
            <person name="Chen A."/>
            <person name="Saunders E."/>
            <person name="Lapidus A."/>
            <person name="Nolan M."/>
            <person name="Lucas S."/>
            <person name="Hammon N."/>
            <person name="Deshpande S."/>
            <person name="Cheng J.F."/>
            <person name="Han C."/>
            <person name="Tapia R."/>
            <person name="Goodwin L.A."/>
            <person name="Pitluck S."/>
            <person name="Liolios K."/>
            <person name="Pagani I."/>
            <person name="Ivanova N."/>
            <person name="Mikhailova N."/>
            <person name="Pati A."/>
            <person name="Palaniappan K."/>
            <person name="Land M."/>
            <person name="Pan C."/>
            <person name="Rohde M."/>
            <person name="Pukall R."/>
            <person name="Goker M."/>
            <person name="Detter J.C."/>
            <person name="Woyke T."/>
            <person name="Bristow J."/>
            <person name="Eisen J.A."/>
            <person name="Markowitz V."/>
            <person name="Hugenholtz P."/>
            <person name="Kyrpides N.C."/>
            <person name="Klenk H.P."/>
            <person name="Mavromatis K."/>
        </authorList>
    </citation>
    <scope>NUCLEOTIDE SEQUENCE [LARGE SCALE GENOMIC DNA]</scope>
    <source>
        <strain evidence="3">ATCC 700253 / DSM 10332 / NAL</strain>
    </source>
</reference>
<keyword evidence="3" id="KW-1185">Reference proteome</keyword>
<proteinExistence type="predicted"/>
<protein>
    <submittedName>
        <fullName evidence="2">Uncharacterized protein</fullName>
    </submittedName>
</protein>
<keyword evidence="1" id="KW-0812">Transmembrane</keyword>
<evidence type="ECO:0000313" key="3">
    <source>
        <dbReference type="Proteomes" id="UP000005439"/>
    </source>
</evidence>
<organism evidence="2 3">
    <name type="scientific">Sulfobacillus acidophilus (strain ATCC 700253 / DSM 10332 / NAL)</name>
    <dbReference type="NCBI Taxonomy" id="679936"/>
    <lineage>
        <taxon>Bacteria</taxon>
        <taxon>Bacillati</taxon>
        <taxon>Bacillota</taxon>
        <taxon>Clostridia</taxon>
        <taxon>Eubacteriales</taxon>
        <taxon>Clostridiales Family XVII. Incertae Sedis</taxon>
        <taxon>Sulfobacillus</taxon>
    </lineage>
</organism>
<dbReference type="HOGENOM" id="CLU_1651263_0_0_9"/>
<feature type="transmembrane region" description="Helical" evidence="1">
    <location>
        <begin position="57"/>
        <end position="78"/>
    </location>
</feature>
<feature type="transmembrane region" description="Helical" evidence="1">
    <location>
        <begin position="33"/>
        <end position="50"/>
    </location>
</feature>
<gene>
    <name evidence="2" type="ordered locus">Sulac_1239</name>
</gene>
<keyword evidence="1" id="KW-0472">Membrane</keyword>
<evidence type="ECO:0000313" key="2">
    <source>
        <dbReference type="EMBL" id="AEW04739.1"/>
    </source>
</evidence>
<name>G8TV99_SULAD</name>
<sequence>MTVALAILSSVSWGGVAFYQTWRDWRDRLLPPGPSLLAVAITWLTGWSGWHWSSAIFLHHVEAGLGLGVLWAPLWWWGGLGLGDLGTAIALGLSLGTLPAFAALGMGLVATLIGWGSLRGVRAITGRSRIETPQSDGTPPLIPLGPGLWLAGWGVWLWLVWIHNAPAHGLLMINR</sequence>
<evidence type="ECO:0000256" key="1">
    <source>
        <dbReference type="SAM" id="Phobius"/>
    </source>
</evidence>
<dbReference type="AlphaFoldDB" id="G8TV99"/>
<dbReference type="EMBL" id="CP003179">
    <property type="protein sequence ID" value="AEW04739.1"/>
    <property type="molecule type" value="Genomic_DNA"/>
</dbReference>
<keyword evidence="1" id="KW-1133">Transmembrane helix</keyword>
<dbReference type="Proteomes" id="UP000005439">
    <property type="component" value="Chromosome"/>
</dbReference>
<accession>G8TV99</accession>
<dbReference type="KEGG" id="sap:Sulac_1239"/>
<feature type="transmembrane region" description="Helical" evidence="1">
    <location>
        <begin position="141"/>
        <end position="162"/>
    </location>
</feature>